<sequence length="209" mass="23692">MKNKQYSVKVFECSVEDEAEFISFFDANYTLFKDHLILINGDISVNIKEYLESKSLIFLQNTTLPKGRTRKALEDEINAVNRERDIDKLVAESKIATLSNKLQNNLTVLDDMIRSGRELNIDGDLLLLNRVNSGATVSTKGNLIITQLVEGAIRCDGNFMMLTSSSKANVIFNGVEVDNKFLKDKLNRVELKNSEIVITPVFRKEINWV</sequence>
<evidence type="ECO:0000313" key="1">
    <source>
        <dbReference type="EMBL" id="SFV54302.1"/>
    </source>
</evidence>
<dbReference type="InterPro" id="IPR016098">
    <property type="entry name" value="CAP/MinC_C"/>
</dbReference>
<protein>
    <submittedName>
        <fullName evidence="1">Probable septum site-determining protein minC</fullName>
    </submittedName>
</protein>
<dbReference type="SUPFAM" id="SSF63848">
    <property type="entry name" value="Cell-division inhibitor MinC, C-terminal domain"/>
    <property type="match status" value="1"/>
</dbReference>
<name>A0A1W1BLC7_9ZZZZ</name>
<accession>A0A1W1BLC7</accession>
<dbReference type="AlphaFoldDB" id="A0A1W1BLC7"/>
<dbReference type="InterPro" id="IPR036145">
    <property type="entry name" value="MinC_C_sf"/>
</dbReference>
<dbReference type="Gene3D" id="2.160.20.70">
    <property type="match status" value="1"/>
</dbReference>
<dbReference type="GO" id="GO:0000902">
    <property type="term" value="P:cell morphogenesis"/>
    <property type="evidence" value="ECO:0007669"/>
    <property type="project" value="InterPro"/>
</dbReference>
<organism evidence="1">
    <name type="scientific">hydrothermal vent metagenome</name>
    <dbReference type="NCBI Taxonomy" id="652676"/>
    <lineage>
        <taxon>unclassified sequences</taxon>
        <taxon>metagenomes</taxon>
        <taxon>ecological metagenomes</taxon>
    </lineage>
</organism>
<proteinExistence type="predicted"/>
<gene>
    <name evidence="1" type="ORF">MNB_SV-12-905</name>
</gene>
<dbReference type="EMBL" id="FPHE01000052">
    <property type="protein sequence ID" value="SFV54302.1"/>
    <property type="molecule type" value="Genomic_DNA"/>
</dbReference>
<reference evidence="1" key="1">
    <citation type="submission" date="2016-10" db="EMBL/GenBank/DDBJ databases">
        <authorList>
            <person name="de Groot N.N."/>
        </authorList>
    </citation>
    <scope>NUCLEOTIDE SEQUENCE</scope>
</reference>